<evidence type="ECO:0008006" key="4">
    <source>
        <dbReference type="Google" id="ProtNLM"/>
    </source>
</evidence>
<dbReference type="Proteomes" id="UP001142810">
    <property type="component" value="Unassembled WGS sequence"/>
</dbReference>
<reference evidence="2" key="1">
    <citation type="submission" date="2022-11" db="EMBL/GenBank/DDBJ databases">
        <title>Alteromonas sp. nov., isolated from sea water of the Qingdao.</title>
        <authorList>
            <person name="Wang Q."/>
        </authorList>
    </citation>
    <scope>NUCLEOTIDE SEQUENCE</scope>
    <source>
        <strain evidence="2">ASW11-7</strain>
    </source>
</reference>
<feature type="coiled-coil region" evidence="1">
    <location>
        <begin position="226"/>
        <end position="254"/>
    </location>
</feature>
<proteinExistence type="predicted"/>
<evidence type="ECO:0000313" key="3">
    <source>
        <dbReference type="Proteomes" id="UP001142810"/>
    </source>
</evidence>
<protein>
    <recommendedName>
        <fullName evidence="4">AsmA family protein</fullName>
    </recommendedName>
</protein>
<organism evidence="2 3">
    <name type="scientific">Alteromonas aquimaris</name>
    <dbReference type="NCBI Taxonomy" id="2998417"/>
    <lineage>
        <taxon>Bacteria</taxon>
        <taxon>Pseudomonadati</taxon>
        <taxon>Pseudomonadota</taxon>
        <taxon>Gammaproteobacteria</taxon>
        <taxon>Alteromonadales</taxon>
        <taxon>Alteromonadaceae</taxon>
        <taxon>Alteromonas/Salinimonas group</taxon>
        <taxon>Alteromonas</taxon>
    </lineage>
</organism>
<comment type="caution">
    <text evidence="2">The sequence shown here is derived from an EMBL/GenBank/DDBJ whole genome shotgun (WGS) entry which is preliminary data.</text>
</comment>
<accession>A0ABT3P839</accession>
<keyword evidence="1" id="KW-0175">Coiled coil</keyword>
<gene>
    <name evidence="2" type="ORF">OPS25_10585</name>
</gene>
<evidence type="ECO:0000313" key="2">
    <source>
        <dbReference type="EMBL" id="MCW8108939.1"/>
    </source>
</evidence>
<dbReference type="RefSeq" id="WP_265617689.1">
    <property type="nucleotide sequence ID" value="NZ_JAPFRD010000011.1"/>
</dbReference>
<sequence length="256" mass="28353">MKKIFLGLLIVIIVIGGIVWYVMSGANEFLKSQIEQKGSQYLGTTVSVSGVDLKFREGRLEIQELEIDNPEGFSDEDALSVDGLTFDLGNSLKEPYHVQELTINAPEMLYEVNADGTGNLIVLKNNLQSHLPENKPAEPSKEPAPLVKVDSVTVANTQLTIDFEKYEIQGIQLDKKKYEVTLPTFNAGPIGQPNGLPADEVGAAIVNNMLDNVIAEAKKKTRDLAKDKAKEKFEEEKDKLLEKADEKLKDLLKKDI</sequence>
<keyword evidence="3" id="KW-1185">Reference proteome</keyword>
<name>A0ABT3P839_9ALTE</name>
<evidence type="ECO:0000256" key="1">
    <source>
        <dbReference type="SAM" id="Coils"/>
    </source>
</evidence>
<dbReference type="EMBL" id="JAPFRD010000011">
    <property type="protein sequence ID" value="MCW8108939.1"/>
    <property type="molecule type" value="Genomic_DNA"/>
</dbReference>